<feature type="domain" description="EGF-like" evidence="10">
    <location>
        <begin position="260"/>
        <end position="297"/>
    </location>
</feature>
<feature type="domain" description="EGF-like" evidence="10">
    <location>
        <begin position="2194"/>
        <end position="2231"/>
    </location>
</feature>
<feature type="disulfide bond" evidence="9">
    <location>
        <begin position="6189"/>
        <end position="6199"/>
    </location>
</feature>
<feature type="disulfide bond" evidence="9">
    <location>
        <begin position="5549"/>
        <end position="5559"/>
    </location>
</feature>
<feature type="disulfide bond" evidence="9">
    <location>
        <begin position="851"/>
        <end position="868"/>
    </location>
</feature>
<dbReference type="InterPro" id="IPR000742">
    <property type="entry name" value="EGF"/>
</dbReference>
<evidence type="ECO:0000313" key="13">
    <source>
        <dbReference type="Proteomes" id="UP000007062"/>
    </source>
</evidence>
<evidence type="ECO:0000256" key="2">
    <source>
        <dbReference type="ARBA" id="ARBA00022525"/>
    </source>
</evidence>
<feature type="domain" description="EGF-like" evidence="10">
    <location>
        <begin position="5916"/>
        <end position="5954"/>
    </location>
</feature>
<dbReference type="Pfam" id="PF07645">
    <property type="entry name" value="EGF_CA"/>
    <property type="match status" value="17"/>
</dbReference>
<dbReference type="FunFam" id="2.10.25.10:FF:000038">
    <property type="entry name" value="Fibrillin 2"/>
    <property type="match status" value="13"/>
</dbReference>
<accession>A0A3F2YYW9</accession>
<dbReference type="CDD" id="cd00054">
    <property type="entry name" value="EGF_CA"/>
    <property type="match status" value="14"/>
</dbReference>
<feature type="domain" description="EGF-like" evidence="10">
    <location>
        <begin position="5652"/>
        <end position="5689"/>
    </location>
</feature>
<feature type="disulfide bond" evidence="9">
    <location>
        <begin position="1323"/>
        <end position="1333"/>
    </location>
</feature>
<feature type="domain" description="EGF-like" evidence="10">
    <location>
        <begin position="682"/>
        <end position="724"/>
    </location>
</feature>
<feature type="domain" description="EGF-like" evidence="10">
    <location>
        <begin position="798"/>
        <end position="835"/>
    </location>
</feature>
<evidence type="ECO:0000256" key="7">
    <source>
        <dbReference type="ARBA" id="ARBA00023157"/>
    </source>
</evidence>
<organism evidence="12 13">
    <name type="scientific">Anopheles gambiae</name>
    <name type="common">African malaria mosquito</name>
    <dbReference type="NCBI Taxonomy" id="7165"/>
    <lineage>
        <taxon>Eukaryota</taxon>
        <taxon>Metazoa</taxon>
        <taxon>Ecdysozoa</taxon>
        <taxon>Arthropoda</taxon>
        <taxon>Hexapoda</taxon>
        <taxon>Insecta</taxon>
        <taxon>Pterygota</taxon>
        <taxon>Neoptera</taxon>
        <taxon>Endopterygota</taxon>
        <taxon>Diptera</taxon>
        <taxon>Nematocera</taxon>
        <taxon>Culicoidea</taxon>
        <taxon>Culicidae</taxon>
        <taxon>Anophelinae</taxon>
        <taxon>Anopheles</taxon>
    </lineage>
</organism>
<feature type="domain" description="EGF-like" evidence="10">
    <location>
        <begin position="3441"/>
        <end position="3480"/>
    </location>
</feature>
<evidence type="ECO:0000256" key="3">
    <source>
        <dbReference type="ARBA" id="ARBA00022536"/>
    </source>
</evidence>
<feature type="domain" description="EGF-like" evidence="10">
    <location>
        <begin position="5867"/>
        <end position="5904"/>
    </location>
</feature>
<evidence type="ECO:0000256" key="9">
    <source>
        <dbReference type="PROSITE-ProRule" id="PRU00076"/>
    </source>
</evidence>
<keyword evidence="6" id="KW-0106">Calcium</keyword>
<dbReference type="Pfam" id="PF12662">
    <property type="entry name" value="cEGF"/>
    <property type="match status" value="1"/>
</dbReference>
<dbReference type="Gene3D" id="2.90.20.10">
    <property type="entry name" value="Plasmodium vivax P25 domain"/>
    <property type="match status" value="2"/>
</dbReference>
<dbReference type="SMART" id="SM00181">
    <property type="entry name" value="EGF"/>
    <property type="match status" value="109"/>
</dbReference>
<feature type="disulfide bond" evidence="9">
    <location>
        <begin position="5655"/>
        <end position="5665"/>
    </location>
</feature>
<comment type="caution">
    <text evidence="9">Lacks conserved residue(s) required for the propagation of feature annotation.</text>
</comment>
<feature type="domain" description="EGF-like" evidence="10">
    <location>
        <begin position="4266"/>
        <end position="4302"/>
    </location>
</feature>
<feature type="domain" description="EGF-like" evidence="10">
    <location>
        <begin position="1360"/>
        <end position="1399"/>
    </location>
</feature>
<comment type="subcellular location">
    <subcellularLocation>
        <location evidence="1">Secreted</location>
    </subcellularLocation>
</comment>
<evidence type="ECO:0000259" key="10">
    <source>
        <dbReference type="PROSITE" id="PS50026"/>
    </source>
</evidence>
<feature type="domain" description="EGF-like" evidence="10">
    <location>
        <begin position="343"/>
        <end position="382"/>
    </location>
</feature>
<dbReference type="Pfam" id="PF12947">
    <property type="entry name" value="EGF_3"/>
    <property type="match status" value="1"/>
</dbReference>
<dbReference type="EMBL" id="AAAB01008980">
    <property type="status" value="NOT_ANNOTATED_CDS"/>
    <property type="molecule type" value="Genomic_DNA"/>
</dbReference>
<feature type="domain" description="EGF-like" evidence="10">
    <location>
        <begin position="1859"/>
        <end position="1898"/>
    </location>
</feature>
<keyword evidence="2" id="KW-0964">Secreted</keyword>
<feature type="domain" description="EGF-like" evidence="10">
    <location>
        <begin position="2363"/>
        <end position="2406"/>
    </location>
</feature>
<feature type="domain" description="EGF-like" evidence="10">
    <location>
        <begin position="5176"/>
        <end position="5212"/>
    </location>
</feature>
<dbReference type="FunFam" id="2.10.25.10:FF:000686">
    <property type="entry name" value="Dumpy, isoform Z"/>
    <property type="match status" value="1"/>
</dbReference>
<feature type="domain" description="EGF-like" evidence="10">
    <location>
        <begin position="383"/>
        <end position="423"/>
    </location>
</feature>
<feature type="domain" description="EGF-like" evidence="10">
    <location>
        <begin position="5276"/>
        <end position="5314"/>
    </location>
</feature>
<feature type="disulfide bond" evidence="9">
    <location>
        <begin position="5443"/>
        <end position="5453"/>
    </location>
</feature>
<feature type="domain" description="EGF-like" evidence="10">
    <location>
        <begin position="6020"/>
        <end position="6059"/>
    </location>
</feature>
<feature type="domain" description="EGF-like" evidence="10">
    <location>
        <begin position="6186"/>
        <end position="6223"/>
    </location>
</feature>
<feature type="domain" description="EGF-like" evidence="10">
    <location>
        <begin position="4966"/>
        <end position="5004"/>
    </location>
</feature>
<dbReference type="FunFam" id="2.10.25.10:FF:000005">
    <property type="entry name" value="Fibrillin 2"/>
    <property type="match status" value="1"/>
</dbReference>
<feature type="domain" description="EGF-like" evidence="10">
    <location>
        <begin position="3483"/>
        <end position="3522"/>
    </location>
</feature>
<dbReference type="InterPro" id="IPR048407">
    <property type="entry name" value="Dumpy_DPY"/>
</dbReference>
<feature type="domain" description="EGF-like" evidence="10">
    <location>
        <begin position="948"/>
        <end position="989"/>
    </location>
</feature>
<keyword evidence="7 9" id="KW-1015">Disulfide bond</keyword>
<dbReference type="InterPro" id="IPR026823">
    <property type="entry name" value="cEGF"/>
</dbReference>
<feature type="domain" description="EGF-like" evidence="10">
    <location>
        <begin position="990"/>
        <end position="1032"/>
    </location>
</feature>
<keyword evidence="5" id="KW-0677">Repeat</keyword>
<dbReference type="SMART" id="SM00289">
    <property type="entry name" value="WR1"/>
    <property type="match status" value="16"/>
</dbReference>
<reference evidence="12" key="3">
    <citation type="submission" date="2020-05" db="UniProtKB">
        <authorList>
            <consortium name="EnsemblMetazoa"/>
        </authorList>
    </citation>
    <scope>IDENTIFICATION</scope>
    <source>
        <strain evidence="12">PEST</strain>
    </source>
</reference>
<dbReference type="SMART" id="SM00286">
    <property type="entry name" value="PTI"/>
    <property type="match status" value="25"/>
</dbReference>
<feature type="domain" description="EGF-like" evidence="10">
    <location>
        <begin position="5487"/>
        <end position="5525"/>
    </location>
</feature>
<feature type="domain" description="EGF-like" evidence="10">
    <location>
        <begin position="884"/>
        <end position="927"/>
    </location>
</feature>
<dbReference type="SUPFAM" id="SSF57196">
    <property type="entry name" value="EGF/Laminin"/>
    <property type="match status" value="9"/>
</dbReference>
<reference evidence="12 13" key="1">
    <citation type="journal article" date="2002" name="Science">
        <title>The genome sequence of the malaria mosquito Anopheles gambiae.</title>
        <authorList>
            <person name="Holt R.A."/>
            <person name="Subramanian G.M."/>
            <person name="Halpern A."/>
            <person name="Sutton G.G."/>
            <person name="Charlab R."/>
            <person name="Nusskern D.R."/>
            <person name="Wincker P."/>
            <person name="Clark A.G."/>
            <person name="Ribeiro J.M."/>
            <person name="Wides R."/>
            <person name="Salzberg S.L."/>
            <person name="Loftus B."/>
            <person name="Yandell M."/>
            <person name="Majoros W.H."/>
            <person name="Rusch D.B."/>
            <person name="Lai Z."/>
            <person name="Kraft C.L."/>
            <person name="Abril J.F."/>
            <person name="Anthouard V."/>
            <person name="Arensburger P."/>
            <person name="Atkinson P.W."/>
            <person name="Baden H."/>
            <person name="de Berardinis V."/>
            <person name="Baldwin D."/>
            <person name="Benes V."/>
            <person name="Biedler J."/>
            <person name="Blass C."/>
            <person name="Bolanos R."/>
            <person name="Boscus D."/>
            <person name="Barnstead M."/>
            <person name="Cai S."/>
            <person name="Center A."/>
            <person name="Chaturverdi K."/>
            <person name="Christophides G.K."/>
            <person name="Chrystal M.A."/>
            <person name="Clamp M."/>
            <person name="Cravchik A."/>
            <person name="Curwen V."/>
            <person name="Dana A."/>
            <person name="Delcher A."/>
            <person name="Dew I."/>
            <person name="Evans C.A."/>
            <person name="Flanigan M."/>
            <person name="Grundschober-Freimoser A."/>
            <person name="Friedli L."/>
            <person name="Gu Z."/>
            <person name="Guan P."/>
            <person name="Guigo R."/>
            <person name="Hillenmeyer M.E."/>
            <person name="Hladun S.L."/>
            <person name="Hogan J.R."/>
            <person name="Hong Y.S."/>
            <person name="Hoover J."/>
            <person name="Jaillon O."/>
            <person name="Ke Z."/>
            <person name="Kodira C."/>
            <person name="Kokoza E."/>
            <person name="Koutsos A."/>
            <person name="Letunic I."/>
            <person name="Levitsky A."/>
            <person name="Liang Y."/>
            <person name="Lin J.J."/>
            <person name="Lobo N.F."/>
            <person name="Lopez J.R."/>
            <person name="Malek J.A."/>
            <person name="McIntosh T.C."/>
            <person name="Meister S."/>
            <person name="Miller J."/>
            <person name="Mobarry C."/>
            <person name="Mongin E."/>
            <person name="Murphy S.D."/>
            <person name="O'Brochta D.A."/>
            <person name="Pfannkoch C."/>
            <person name="Qi R."/>
            <person name="Regier M.A."/>
            <person name="Remington K."/>
            <person name="Shao H."/>
            <person name="Sharakhova M.V."/>
            <person name="Sitter C.D."/>
            <person name="Shetty J."/>
            <person name="Smith T.J."/>
            <person name="Strong R."/>
            <person name="Sun J."/>
            <person name="Thomasova D."/>
            <person name="Ton L.Q."/>
            <person name="Topalis P."/>
            <person name="Tu Z."/>
            <person name="Unger M.F."/>
            <person name="Walenz B."/>
            <person name="Wang A."/>
            <person name="Wang J."/>
            <person name="Wang M."/>
            <person name="Wang X."/>
            <person name="Woodford K.J."/>
            <person name="Wortman J.R."/>
            <person name="Wu M."/>
            <person name="Yao A."/>
            <person name="Zdobnov E.M."/>
            <person name="Zhang H."/>
            <person name="Zhao Q."/>
            <person name="Zhao S."/>
            <person name="Zhu S.C."/>
            <person name="Zhimulev I."/>
            <person name="Coluzzi M."/>
            <person name="della Torre A."/>
            <person name="Roth C.W."/>
            <person name="Louis C."/>
            <person name="Kalush F."/>
            <person name="Mural R.J."/>
            <person name="Myers E.W."/>
            <person name="Adams M.D."/>
            <person name="Smith H.O."/>
            <person name="Broder S."/>
            <person name="Gardner M.J."/>
            <person name="Fraser C.M."/>
            <person name="Birney E."/>
            <person name="Bork P."/>
            <person name="Brey P.T."/>
            <person name="Venter J.C."/>
            <person name="Weissenbach J."/>
            <person name="Kafatos F.C."/>
            <person name="Collins F.H."/>
            <person name="Hoffman S.L."/>
        </authorList>
    </citation>
    <scope>NUCLEOTIDE SEQUENCE [LARGE SCALE GENOMIC DNA]</scope>
    <source>
        <strain evidence="12 13">PEST</strain>
    </source>
</reference>
<feature type="domain" description="EGF-like" evidence="10">
    <location>
        <begin position="6127"/>
        <end position="6165"/>
    </location>
</feature>
<feature type="disulfide bond" evidence="9">
    <location>
        <begin position="5870"/>
        <end position="5880"/>
    </location>
</feature>
<sequence length="6470" mass="682906">MQTLRKHSSILAKMKIFLPLVVWIILLFRTTNAQLSASRKHVGIFGLKHEVFFLNLEDGYFGCQVNESTDYLQLYELSKLCDGTSDCYMGSDELRNKLKCTNDCDKDGTACSNGVCLDGQCHCNDGFGGCNCQVPDENECKYRPCDVFAHCTNTLGSFTCTCFPGYQGDGLHCEDIDECQDPNIAQRCVENAECCNLPAHFVCKCKPGFEGDGEERCADINECLDPQACGLNAECVNLPGNYTCQCREGYYGDPYNGCVDVDECVQPGVCGPGAICTNLEGGYRCDCPQGFDGDARSAQGCLDYDECARSPCGRNALCRNEVGSFRCECQQGFSGDPMTDCQDVDECSGNPCAEGAICINTPGGYRCKCPPGLVASDDGQCTDVNECAKAHACGENAKCINFPGSYKCLCPQGYEGRGELFCKNVNECLDNPCGENALCTDTVGSFICSCKPEYTGDPFRGCVDIDECSAYEKPCGEHAICENASPGYNCLCPQGYVGRPNAKVACEQADVNVLCTTAFDCTNNAECIEGQCFCQDGFEPQGSVCVDVDECRSGAGGLRKEPACGPSAVCVNTPGSYRCECEAGFIGTPPRVPCKPPCADVKCGKNAYCKAEGQEAFCICEEGWTFNPADIGAGCVDIDECDPAQGPNGRCGLNAVCTNHPGSYSCTCPPGYTGDATRQCQDVDECARPGACGTNALCKNLDGSHQCSCPAGSIADPDPSVRCISVVACAKDADCPGNAVCDQQKRCLCPEPNVGNDCRHPCEKVTCGPNAHCMLVPGGGAQCLCSEGFTGQPGQCVDINECGANPCPSGAVCTNLPGGYTCQCPGGSSGDPYSGGCSKSALNACGESNPCPAGEKCVQDAYSGNSVCICGQGYKRDSKGRCRDVDECADDSGKTACGVNAFCKNLPGSYECRCPAGFNGNPYQSCDECHSAECRCAAPYKLMEGNCVLDSCSPDGKCPGGAECITITGGVSYCACPKGFRTLANGHCEDIDECGEGQQVCGYDAICLNTIGGFECKCPLGYSGDPYHGLCTLAQKRCAADRECGANERCVQPGECVCPPPYYMDAYDGNRCKSPCERFPCGMNARCTPSDPPQCMCEVGFKGDPLTGCIDEDECANSPCAYGAQCVNQRGGYKCVCPAGMVGDAYKGGCILEQGAVKSQCRRNEDCADTLACERGTCVSPCASLLCGPNAFCEPEKHAAWCRCRAGFVEGPGGDCVSQCEGYMCGQGAMCIVSNTGPTCKCPPGEMGNPFPGGACTTDQCSTSRPCADPQVCINGRCKHKCDGVICGIGATCDAASGKCICEPYFVGNPELICMPPVSSPACEPSCGQNAHCEYGVVQNVCVCNPGTTGNPYGLCEPQQRNMCSRMRCGTNAECRESLASAECVCPGGFSGNPYVACRDVDECSAVGVCGEGAICINSEGSFDCRCRPGYGGNPFVMCSAIEKTVCTNPRQCQCGANMQCPPGYGCVRGVCNNLCANTTCGPRAACDAGRCVCPPGYTGNAADRKSGCVPDGQCDSDADCEASKICFQTSKGVRRCVDACSKVQCGPNALCVSNDHRSTCICAPSYVGNPGDLTVGCQQEAKLVAECKTDGDCKPGHVCTAVTETGHQACVNPCSAVECGVHEVCTVNEVNQPVCHCQSGYRWNPVTSGCVKPSIPDCTSDADCHQVAACRPDAVGVLKCIAVCTEFTCPPNSVCVSSNHRGSCQCLPSYTGNPNDRNGCRPEQQNTCLTSAECAESDACVAHDGAALSCRPACESVQCGPYALCVTNNHGAQCQCPPGSYAGDPYDLARGCQSVPCVYNRDCPSNQLCNRMTHSCVDVCQEDTCGENAVCIAENHRSVCQCPPGYRANPIAEVECAQVRSCDPNPCHPSASCEPGPDGYVCKCPVGQIGNPLTGCRQEGACPGGDRDCPDGAACVNGKCTDPCLGACGINSQCTVVNREPVCSCKAKYVPGATGSARDGCVRSSSGCMSDLDCNGDVCHGGQCAVACRNTNDCSPGERCLSNVCAVPCSDHSQCGQGQACAGGICTIGCRSSRDCSGTTACIDFKCTDPCTADRNACGPNALCSAVDHVPQCTCPAGFEGNPSPDQGCVRMPTSCETSAQCAAGHMCIGNLCSLPCSETSPSCAIGERCANSVCAKVCYTNNNCLPGEVCSEAGVCVPGCGTDADCPSQRVCQAGKCKCMKGFIGTPFGCTDIDECSERPCHASAVCENIPGSYRCQCPEGAVGDAYASPGCRKPSQCRRDVDCADELACIGGKCRSPCSTKQCSRNAECQVVGHRAECFCPAGYLGDATDGEIGGIGCFKVECVHNEDCGVERACSEESNRCVNPCEQLNCGRGTCQIQNHEAVCVCYQGYTFANGKCEDIDECARESPGPCHETALCENLPGNYLCSCPTGLVGDPVTAGCKRADECLSSEDCPSGAVCVDAHCQNPCAEANVCGENALCTVVGERAQCECPPATRGNPKVACKRLECTTADECTADRTCIGNRCIDPCSLKSACGSSANCVSKNHLAVCSCQPGTTGNPLLGCVPLQYCNDDPQCPTGTKCSAGVCCSLCGTNRDCLDDQLCIQGVCQPTCRSNTTCPDFQYCHNGICTKEFKCRADDDCGADEMCITDANGRSECRNACNSGRVLCGRNADCSARNHVAECECKQGFYRDAGGICRKVECERDDDCSSDKVCENHACKIACLTGEAPCGANALCSAENHRQVCYCQPGFTGDPKRGCSLIDFCKERPCAPNAKCRNSRGSYRCSCPAGLVGDPYQGGCKRAAECERNSDCPEVAECVQENGESKCRDVCAGVQCGPNAECAARKHNAECKCRPRFEGDPKDLTNGCKPKPISCKRNNDCPENSYCHGQICKPACSETDECNQDEVCSNGQCVNPCHEVNACGMNAECLMGAHAKQCSCPAGFTGDAAVECVRVPISCASNTDCTDGSICKESMCLPRCRNDQECALNEKCLQGSCMLTCRLDNDCFLGHICLAGRCVYGCHADSDCSASETCRDNRCVNPCQENPCGPNAACTVVNHRASCSCFSGMVPSPTAKVGCVRAPALQCSENRDCADGTSCIDRLCRPVCANDQSCLNNERCDGGSCKPICRKDDDCRTGEICQGQTCMIGCRSDGGCADHLTCSGQQCVDPCQEPTACGTNAECVVVGHRKQCSCPAGLVGDPFSLGCRQETRLCQARTDCPKGQACYGGTCMQTCRNDQNCLADERCVRGTCRTVCNSDAACGDGLICEGRICQAGCRSDNQCSNTQACINKKCTDPCATLGQCGSCSECKVIDHGVQCSCPQGYLGNPLLSCSPPAEKCNAQCTCDEDGMYCVKACRQQKDCGCGQTCHRGKCRSKCNPGNCPAGLLCQNGACVAGCRTNADCPSERSCTNGKCVDPCAGGRACGKNALCQVSDHRSLCLCPDGFQGDPSVGCEQYECQTNDDCELDKKCASGKCINPCLSPGACGLNAQCRVVNRQAQCSCTPGFFGNARHECQPVQKNGCAQNPCGENTICREDENGYECSCQPGCVGDPRQGCLCEEKLKKDDCEQYACGTNAVCRMTEWGAPSCVCLPTHPHGDPYMSCTHDDTATDCRTTGCAEGECVRDGAKFICRKDESCANDLQCANDKACIGGKCSDPCSLRGACGDNALCQTVLHRPRCSCPNCYIGRPNVECKPDPKCEEVTTPRPNDPKIVSVACETNGDCHESLRCDASGQCSDPCTVPAPFVCDSNKKCVSRRHRPSCVCAHGFIVNDSGELVCASEKRECFGDDGCASNMACLDGRCVNPCFANGRRSAPCPDDKACVVVDHRPTCVCMKDCSPSLSICLRDSGCPDELACRNYQCVNPCETTTCAEDTPCYVEDHKPICKFCPPGFVKDVRHGCLKELGCRHSNECPLERSCINGICVDPCRSGNPCDIGEECEVQNHETVCVKLCQCEKASDCAGGLICDGCNCVQKDTDRTTGCEHCPPGIPCDPITGGCVKEPPGSPKTPEPCQSDNDCLNNEACYMGLCENPCLFDGVCAETATCQAKMHRPICTCPPGHEGNPTIKCTVLESIQCTTNDECSLTEACVGNVCQRPCDVKNTCTANAVCINTNHGTDCSCIDGYHGNGFVQCVPVTTVGSVCQYNEDCPPDKLCDRLNRICINPCQADSCGDNAECFAVNHGIDCRCRAGYVGNAYIECTQHQGCLSDRQCNDNEACIQGRCSSPCQCGPNAMCDVKRHKAVCRCPPGYGGNARTGCNPPSNPCEPNPCGINAMCEIDNGSPVCFCPRGLTGNPFKNCIPEGNECTPNPCGPNSGCRKINGKPTCFCLPEFEGNPPQTPCTLPQNPCVPSPCGPNTQCTILSNGYAKCTCVPGYIESPNTIRGCVEPSSPCDPNPCGFGAICDATRNPVCYCPDSMIGNPYRSCLEPVMTPELCQPGPCGANADCYVAEGREQCYCKPNFIGDPYGGCVEQPRSVCEPNPCGPGAECVLLVDGAPGCRCPPGLSGDPTTTGCHAFECLSDDQCAADKACIGLRCADPCPGSCGAGAHCRVEKHHPVCFCDAGLTGNPAVQCYSLDERPRDACNPSPCGANARCSVRNKRPVCKCLTNYHGDPRKGCKPECDINSDCTPDKSCVNHKCVSPCALGTVCGVNAECSVNYHTPMCKCPSGYTGDAFVQCVPIPEDRNMTRQPCSSDPCGPGEVCSIYGNDVALCDPCVAPDAIHNPRCRPQCVLNTDCPFNMACLQSECRDPCPGSCGYNALCTVERHRPVCYCPPEMYGNPYEQCKPQESPRETCASIRCGANTQCKQQNGVLACVCKKNYYGDPLIGCRPECVVNTDCPISKACVNSRCVDPCVDACGVSAQCKVVNHLPICYCPPTHTGDALVACTERTYLPPDNTPCDPNPCGPNSKCRTTPDGYAICSCLPGYRGVPPACQAECMINAECPQNKACINLKCADPCPGTCGVGARCEVLNHNPICSCGANQQGDPFVICEARQNEPPVEQKNPCDPSPCGPNSICQVRGRRPVCSCQPNFIGSPPACRPECVLSSECPQDKACINEKCQNPCANACGANADCHIVAHSAFCSCRAGFEGDAFIGCSAVPKDTPKDVCYPNPCAENAVCSEHNGAAKCTCITPYLGDPYNTGCRPECVLNSDCPSHTACVNQHCRDPCPGVCGTNADCTVANHIPVCECSRGYVGDPFRGCRREVPPPVAPKDPCASCPSNSVCRVVGGRPTCSCPEGYRGTPPACRPECSSSEECPHDRSCINLKCADPCPGLCGINAQCQVINHKPFCSCQRDMIGNPFEQCYPKPAEPVHPCQPSPCGAYSECREIDNRAVCTCAAGMLGTPPNCRPECETDQDCPSNRACFNQKCRDPCVGSCGYNAQCSTRNHRPECYCVDGFEGDPYSGCNPVVRDVEPVNPCNPSPCGANAVCKERNGAGSCTCMPEYFGDPYTGCRPECVQNTDCEKSKACMNNKCRDPCPGVCGLNAECVVQNHSPVCFCLEGYTGDPASTCTLAEIVTERPKTPGCQPSPCGPNSQCREINGHPVCSCLAGYIGTPPMCRPECVVSSECSQDRACVNKKCVDPCPGTCGAEARCQVVNHNPICSCPPGFTGDPFVQCAKKEEQKDITPVNPCVPSPCGPNSNCRTVGSQPACSCAANYIGRPPNCRPECTRDAECPSNLACQNEKCVDPCAAGCGLNAVCRVINHKPVCTCDEGFEGNPLEQCSRILPPTTERLTPCTPSPCGPNAECRERNNAGACYCLTGYEGNPYDVFSGCRRECDVNADCPDKLACVQYKCVDPCPGVCGAQALCEIQNHVPTCICPEGTVGDPFVQCNLRMADPVTPASPVCDKYTCGPNSICRIQNGVAVCKCQPDMVGSPPNCRPECQQNSDCEANRACVNLKCIDPCPGSCGQNANCNIINHNPICSCAPGFTGDPFTRCYKEIVTTSTTEAPRALCTPSPCGPNAECKVIGDREACSCLPGYIGAPPSCRPECILSTECADNQACIRQKCEDPCPGSCGLNAKCSVSRHTPSCSCDAGFTGDPFTGCQAIIEDVPVLNPCNPSPCGANAQCREQNGAGACTCIEDHFGNPYEGCRPECVLNSDCPSNRACVRNKCQDPCPGTCGQNADCQVVNHLPSCTCFPGYEGDPFRYCNIQQREPVQEYVNPCQPSPCGPNSQCREVNGQAVCSCLPTYVGSPPGCRPECVVSSECALNKACVNQKCVDPCPGTCGTNARCNVNNHSPICSCQSGFTGDPFTRCYPIPPPVQDTPIVVRNPCVPSPCGPNSQCRDVNGSPSCSCLINYIGSPPNCRPECTINAECPSNQACMNEKCRDPCPGSCGINARCNVINHTPICTCEEGYTGDPFTSCRPMPPPPPEPVNDDPCNPSPCGANAQCQNGICTCLPEYQGDPYRGCRPECVLNSDCARDRACIRSKCVDPCPGTCGQDALCEVINHIPMCRCPDGMAGNAFVQCRPQQAPVVTNPCSPSPCGPNSQCREINGQAVCSCL</sequence>
<dbReference type="PROSITE" id="PS51390">
    <property type="entry name" value="WAP"/>
    <property type="match status" value="1"/>
</dbReference>
<feature type="domain" description="EGF-like" evidence="10">
    <location>
        <begin position="1400"/>
        <end position="1440"/>
    </location>
</feature>
<dbReference type="PROSITE" id="PS01186">
    <property type="entry name" value="EGF_2"/>
    <property type="match status" value="35"/>
</dbReference>
<feature type="domain" description="EGF-like" evidence="10">
    <location>
        <begin position="424"/>
        <end position="463"/>
    </location>
</feature>
<dbReference type="InterPro" id="IPR008197">
    <property type="entry name" value="WAP_dom"/>
</dbReference>
<feature type="domain" description="EGF-like" evidence="10">
    <location>
        <begin position="5440"/>
        <end position="5477"/>
    </location>
</feature>
<feature type="domain" description="EGF-like" evidence="10">
    <location>
        <begin position="4437"/>
        <end position="4478"/>
    </location>
</feature>
<keyword evidence="4" id="KW-0732">Signal</keyword>
<evidence type="ECO:0000313" key="12">
    <source>
        <dbReference type="EnsemblMetazoa" id="AGAP029234-PA"/>
    </source>
</evidence>
<dbReference type="InterPro" id="IPR003645">
    <property type="entry name" value="Fol_N"/>
</dbReference>
<feature type="domain" description="EGF-like" evidence="10">
    <location>
        <begin position="4859"/>
        <end position="4898"/>
    </location>
</feature>
<dbReference type="InterPro" id="IPR006150">
    <property type="entry name" value="Cys_repeat_1"/>
</dbReference>
<dbReference type="Pfam" id="PF21164">
    <property type="entry name" value="Dumpy_DPY"/>
    <property type="match status" value="16"/>
</dbReference>
<dbReference type="VEuPathDB" id="VectorBase:AGAMI1_010512"/>
<dbReference type="VEuPathDB" id="VectorBase:AGAP029234"/>
<dbReference type="SMART" id="SM00179">
    <property type="entry name" value="EGF_CA"/>
    <property type="match status" value="29"/>
</dbReference>
<dbReference type="PROSITE" id="PS00010">
    <property type="entry name" value="ASX_HYDROXYL"/>
    <property type="match status" value="19"/>
</dbReference>
<keyword evidence="13" id="KW-1185">Reference proteome</keyword>
<dbReference type="SUPFAM" id="SSF90148">
    <property type="entry name" value="DPY module"/>
    <property type="match status" value="12"/>
</dbReference>
<feature type="domain" description="EGF-like" evidence="10">
    <location>
        <begin position="219"/>
        <end position="259"/>
    </location>
</feature>
<dbReference type="PANTHER" id="PTHR22963">
    <property type="entry name" value="ENDOGLIN-RELATED"/>
    <property type="match status" value="1"/>
</dbReference>
<dbReference type="PROSITE" id="PS50026">
    <property type="entry name" value="EGF_3"/>
    <property type="match status" value="49"/>
</dbReference>
<dbReference type="InterPro" id="IPR024731">
    <property type="entry name" value="NELL2-like_EGF"/>
</dbReference>
<evidence type="ECO:0000259" key="11">
    <source>
        <dbReference type="PROSITE" id="PS51390"/>
    </source>
</evidence>
<feature type="domain" description="EGF-like" evidence="10">
    <location>
        <begin position="841"/>
        <end position="883"/>
    </location>
</feature>
<feature type="domain" description="EGF-like" evidence="10">
    <location>
        <begin position="2725"/>
        <end position="2761"/>
    </location>
</feature>
<feature type="domain" description="EGF-like" evidence="10">
    <location>
        <begin position="547"/>
        <end position="591"/>
    </location>
</feature>
<feature type="domain" description="EGF-like" evidence="10">
    <location>
        <begin position="464"/>
        <end position="507"/>
    </location>
</feature>
<dbReference type="Gene3D" id="2.10.25.10">
    <property type="entry name" value="Laminin"/>
    <property type="match status" value="25"/>
</dbReference>
<dbReference type="InterPro" id="IPR018097">
    <property type="entry name" value="EGF_Ca-bd_CS"/>
</dbReference>
<dbReference type="SMART" id="SM00274">
    <property type="entry name" value="FOLN"/>
    <property type="match status" value="36"/>
</dbReference>
<dbReference type="InParanoid" id="A0A3F2YYW9"/>
<feature type="domain" description="EGF-like" evidence="10">
    <location>
        <begin position="175"/>
        <end position="218"/>
    </location>
</feature>
<name>A0A3F2YYW9_ANOGA</name>
<feature type="domain" description="EGF-like" evidence="10">
    <location>
        <begin position="6236"/>
        <end position="6274"/>
    </location>
</feature>
<dbReference type="InterPro" id="IPR000152">
    <property type="entry name" value="EGF-type_Asp/Asn_hydroxyl_site"/>
</dbReference>
<evidence type="ECO:0000256" key="5">
    <source>
        <dbReference type="ARBA" id="ARBA00022737"/>
    </source>
</evidence>
<dbReference type="PANTHER" id="PTHR22963:SF39">
    <property type="entry name" value="DUMPY"/>
    <property type="match status" value="1"/>
</dbReference>
<feature type="domain" description="EGF-like" evidence="10">
    <location>
        <begin position="637"/>
        <end position="681"/>
    </location>
</feature>
<keyword evidence="8" id="KW-0325">Glycoprotein</keyword>
<feature type="domain" description="EGF-like" evidence="10">
    <location>
        <begin position="5698"/>
        <end position="5731"/>
    </location>
</feature>
<dbReference type="PROSITE" id="PS01187">
    <property type="entry name" value="EGF_CA"/>
    <property type="match status" value="11"/>
</dbReference>
<dbReference type="GO" id="GO:0005576">
    <property type="term" value="C:extracellular region"/>
    <property type="evidence" value="ECO:0007669"/>
    <property type="project" value="UniProtKB-SubCell"/>
</dbReference>
<reference evidence="12 13" key="2">
    <citation type="journal article" date="2004" name="Trends Parasitol.">
        <title>The Anopheles gambiae genome: an update.</title>
        <authorList>
            <person name="Mongin E."/>
            <person name="Louis C."/>
            <person name="Holt R.A."/>
            <person name="Birney E."/>
            <person name="Collins F.H."/>
        </authorList>
    </citation>
    <scope>NUCLEOTIDE SEQUENCE [LARGE SCALE GENOMIC DNA]</scope>
    <source>
        <strain evidence="12 13">PEST</strain>
    </source>
</reference>
<feature type="domain" description="EGF-like" evidence="10">
    <location>
        <begin position="4308"/>
        <end position="4350"/>
    </location>
</feature>
<proteinExistence type="predicted"/>
<dbReference type="Proteomes" id="UP000007062">
    <property type="component" value="Chromosome 3R"/>
</dbReference>
<feature type="domain" description="EGF-like" evidence="10">
    <location>
        <begin position="1319"/>
        <end position="1357"/>
    </location>
</feature>
<dbReference type="InterPro" id="IPR049883">
    <property type="entry name" value="NOTCH1_EGF-like"/>
</dbReference>
<feature type="domain" description="EGF-like" evidence="10">
    <location>
        <begin position="4543"/>
        <end position="4582"/>
    </location>
</feature>
<feature type="domain" description="EGF-like" evidence="10">
    <location>
        <begin position="5593"/>
        <end position="5631"/>
    </location>
</feature>
<dbReference type="SUPFAM" id="SSF57184">
    <property type="entry name" value="Growth factor receptor domain"/>
    <property type="match status" value="6"/>
</dbReference>
<evidence type="ECO:0000256" key="6">
    <source>
        <dbReference type="ARBA" id="ARBA00022837"/>
    </source>
</evidence>
<feature type="domain" description="EGF-like" evidence="10">
    <location>
        <begin position="1111"/>
        <end position="1144"/>
    </location>
</feature>
<feature type="domain" description="EGF-like" evidence="10">
    <location>
        <begin position="5380"/>
        <end position="5419"/>
    </location>
</feature>
<protein>
    <submittedName>
        <fullName evidence="12">Dumpy</fullName>
    </submittedName>
</protein>
<feature type="domain" description="EGF-like" evidence="10">
    <location>
        <begin position="4225"/>
        <end position="4264"/>
    </location>
</feature>
<dbReference type="FunFam" id="2.10.25.10:FF:000526">
    <property type="entry name" value="Dumpy, isoform J"/>
    <property type="match status" value="1"/>
</dbReference>
<feature type="domain" description="EGF-like" evidence="10">
    <location>
        <begin position="303"/>
        <end position="342"/>
    </location>
</feature>
<evidence type="ECO:0000256" key="4">
    <source>
        <dbReference type="ARBA" id="ARBA00022729"/>
    </source>
</evidence>
<dbReference type="EnsemblMetazoa" id="AGAP029234-RA">
    <property type="protein sequence ID" value="AGAP029234-PA"/>
    <property type="gene ID" value="AGAP029234"/>
</dbReference>
<keyword evidence="3 9" id="KW-0245">EGF-like domain</keyword>
<dbReference type="InterPro" id="IPR001881">
    <property type="entry name" value="EGF-like_Ca-bd_dom"/>
</dbReference>
<dbReference type="FunFam" id="2.10.25.10:FF:000555">
    <property type="entry name" value="Dumpy, isoform I"/>
    <property type="match status" value="1"/>
</dbReference>
<dbReference type="GO" id="GO:0005509">
    <property type="term" value="F:calcium ion binding"/>
    <property type="evidence" value="ECO:0007669"/>
    <property type="project" value="InterPro"/>
</dbReference>
<feature type="domain" description="WAP" evidence="11">
    <location>
        <begin position="5611"/>
        <end position="5669"/>
    </location>
</feature>
<dbReference type="GO" id="GO:0030414">
    <property type="term" value="F:peptidase inhibitor activity"/>
    <property type="evidence" value="ECO:0007669"/>
    <property type="project" value="InterPro"/>
</dbReference>
<feature type="domain" description="EGF-like" evidence="10">
    <location>
        <begin position="5546"/>
        <end position="5583"/>
    </location>
</feature>
<evidence type="ECO:0000256" key="1">
    <source>
        <dbReference type="ARBA" id="ARBA00004613"/>
    </source>
</evidence>
<feature type="domain" description="EGF-like" evidence="10">
    <location>
        <begin position="136"/>
        <end position="174"/>
    </location>
</feature>
<dbReference type="InterPro" id="IPR009030">
    <property type="entry name" value="Growth_fac_rcpt_cys_sf"/>
</dbReference>
<evidence type="ECO:0000256" key="8">
    <source>
        <dbReference type="ARBA" id="ARBA00023180"/>
    </source>
</evidence>